<name>A0ABT4KNN0_9HYPH</name>
<comment type="caution">
    <text evidence="2">The sequence shown here is derived from an EMBL/GenBank/DDBJ whole genome shotgun (WGS) entry which is preliminary data.</text>
</comment>
<evidence type="ECO:0000313" key="3">
    <source>
        <dbReference type="Proteomes" id="UP001079430"/>
    </source>
</evidence>
<dbReference type="EMBL" id="JAPVOI010000005">
    <property type="protein sequence ID" value="MCZ4093444.1"/>
    <property type="molecule type" value="Genomic_DNA"/>
</dbReference>
<evidence type="ECO:0000256" key="1">
    <source>
        <dbReference type="SAM" id="MobiDB-lite"/>
    </source>
</evidence>
<organism evidence="2 3">
    <name type="scientific">Sinorhizobium psoraleae</name>
    <dbReference type="NCBI Taxonomy" id="520838"/>
    <lineage>
        <taxon>Bacteria</taxon>
        <taxon>Pseudomonadati</taxon>
        <taxon>Pseudomonadota</taxon>
        <taxon>Alphaproteobacteria</taxon>
        <taxon>Hyphomicrobiales</taxon>
        <taxon>Rhizobiaceae</taxon>
        <taxon>Sinorhizobium/Ensifer group</taxon>
        <taxon>Sinorhizobium</taxon>
    </lineage>
</organism>
<proteinExistence type="predicted"/>
<feature type="compositionally biased region" description="Basic residues" evidence="1">
    <location>
        <begin position="76"/>
        <end position="87"/>
    </location>
</feature>
<evidence type="ECO:0000313" key="2">
    <source>
        <dbReference type="EMBL" id="MCZ4093444.1"/>
    </source>
</evidence>
<feature type="region of interest" description="Disordered" evidence="1">
    <location>
        <begin position="1"/>
        <end position="35"/>
    </location>
</feature>
<dbReference type="RefSeq" id="WP_269285213.1">
    <property type="nucleotide sequence ID" value="NZ_JAPVOI010000005.1"/>
</dbReference>
<evidence type="ECO:0008006" key="4">
    <source>
        <dbReference type="Google" id="ProtNLM"/>
    </source>
</evidence>
<protein>
    <recommendedName>
        <fullName evidence="4">Transposase</fullName>
    </recommendedName>
</protein>
<feature type="compositionally biased region" description="Basic and acidic residues" evidence="1">
    <location>
        <begin position="23"/>
        <end position="35"/>
    </location>
</feature>
<keyword evidence="3" id="KW-1185">Reference proteome</keyword>
<gene>
    <name evidence="2" type="ORF">O3W52_26780</name>
</gene>
<feature type="region of interest" description="Disordered" evidence="1">
    <location>
        <begin position="66"/>
        <end position="87"/>
    </location>
</feature>
<dbReference type="Proteomes" id="UP001079430">
    <property type="component" value="Unassembled WGS sequence"/>
</dbReference>
<reference evidence="2" key="1">
    <citation type="submission" date="2022-10" db="EMBL/GenBank/DDBJ databases">
        <title>Whole genome sequencing of three plant growth promoting bacteria isolated from Vachellia tortilis subsp. raddiana in Morocco.</title>
        <authorList>
            <person name="Hnini M."/>
            <person name="Zouagui R."/>
            <person name="Zouagui H."/>
            <person name="Chemao Elfihri M.-W."/>
            <person name="Ibrahimi A."/>
            <person name="Sbabou L."/>
            <person name="Aurag J."/>
        </authorList>
    </citation>
    <scope>NUCLEOTIDE SEQUENCE</scope>
    <source>
        <strain evidence="2">LMR678</strain>
    </source>
</reference>
<accession>A0ABT4KNN0</accession>
<sequence length="87" mass="9687">MVQNWAELGMVLPPSNPTSHLPADVRYEQGRSKRQAGDDLKVELVRNVEELGDIEKVEARLAAPTVAEGVQPRAVNRGRRPFRQGEV</sequence>